<evidence type="ECO:0000313" key="1">
    <source>
        <dbReference type="EMBL" id="MFC4269770.1"/>
    </source>
</evidence>
<accession>A0ABV8RCR6</accession>
<keyword evidence="2" id="KW-1185">Reference proteome</keyword>
<dbReference type="Proteomes" id="UP001595826">
    <property type="component" value="Unassembled WGS sequence"/>
</dbReference>
<dbReference type="RefSeq" id="WP_298994163.1">
    <property type="nucleotide sequence ID" value="NZ_JBHSCY010000003.1"/>
</dbReference>
<sequence length="85" mass="10038">MKTISINKIKEQALHLNDKALKTTEKTVLNSFEKIEKAQNKTDEFIKKGFKFSEKQQDKLFNNLENGKEMVWKNLNKALDFFSRN</sequence>
<proteinExistence type="predicted"/>
<comment type="caution">
    <text evidence="1">The sequence shown here is derived from an EMBL/GenBank/DDBJ whole genome shotgun (WGS) entry which is preliminary data.</text>
</comment>
<organism evidence="1 2">
    <name type="scientific">Polaribacter marinivivus</name>
    <dbReference type="NCBI Taxonomy" id="1524260"/>
    <lineage>
        <taxon>Bacteria</taxon>
        <taxon>Pseudomonadati</taxon>
        <taxon>Bacteroidota</taxon>
        <taxon>Flavobacteriia</taxon>
        <taxon>Flavobacteriales</taxon>
        <taxon>Flavobacteriaceae</taxon>
    </lineage>
</organism>
<reference evidence="2" key="1">
    <citation type="journal article" date="2019" name="Int. J. Syst. Evol. Microbiol.">
        <title>The Global Catalogue of Microorganisms (GCM) 10K type strain sequencing project: providing services to taxonomists for standard genome sequencing and annotation.</title>
        <authorList>
            <consortium name="The Broad Institute Genomics Platform"/>
            <consortium name="The Broad Institute Genome Sequencing Center for Infectious Disease"/>
            <person name="Wu L."/>
            <person name="Ma J."/>
        </authorList>
    </citation>
    <scope>NUCLEOTIDE SEQUENCE [LARGE SCALE GENOMIC DNA]</scope>
    <source>
        <strain evidence="2">CECT 8655</strain>
    </source>
</reference>
<name>A0ABV8RCR6_9FLAO</name>
<gene>
    <name evidence="1" type="ORF">ACFOWD_12700</name>
</gene>
<dbReference type="EMBL" id="JBHSCY010000003">
    <property type="protein sequence ID" value="MFC4269770.1"/>
    <property type="molecule type" value="Genomic_DNA"/>
</dbReference>
<protein>
    <submittedName>
        <fullName evidence="1">Uncharacterized protein</fullName>
    </submittedName>
</protein>
<evidence type="ECO:0000313" key="2">
    <source>
        <dbReference type="Proteomes" id="UP001595826"/>
    </source>
</evidence>